<dbReference type="AlphaFoldDB" id="A0A9W7DSL4"/>
<keyword evidence="1" id="KW-0812">Transmembrane</keyword>
<organism evidence="3 4">
    <name type="scientific">Triparma laevis f. inornata</name>
    <dbReference type="NCBI Taxonomy" id="1714386"/>
    <lineage>
        <taxon>Eukaryota</taxon>
        <taxon>Sar</taxon>
        <taxon>Stramenopiles</taxon>
        <taxon>Ochrophyta</taxon>
        <taxon>Bolidophyceae</taxon>
        <taxon>Parmales</taxon>
        <taxon>Triparmaceae</taxon>
        <taxon>Triparma</taxon>
    </lineage>
</organism>
<feature type="signal peptide" evidence="2">
    <location>
        <begin position="1"/>
        <end position="24"/>
    </location>
</feature>
<keyword evidence="1" id="KW-1133">Transmembrane helix</keyword>
<protein>
    <submittedName>
        <fullName evidence="3">Uncharacterized protein</fullName>
    </submittedName>
</protein>
<sequence>MDMSAATLFAQLWLLDTSAKKVEGKDMKIRKVWNNLNGTCGLQYTNSIGLPGGFLDRLFKVRICTIVFNNCAYSDIYSLDQNWVIWEELIDEEGQRTFIIAFAPLETYEGTHHEVAGTEKMVEATTTGVYIIKELTENTCEWTRAQQADLKISRFLCLQTCWTWLPRQQMAWANELQEKFRRNGKEVDVERVTALAGKMIEWRGKKLMEDQKAVFKSDPAKLELREKTRAYEATFATVKKMPFVLDNREFVFRMIWKSEDERVLVAIESVGDEINYGLKLKKIKGLTRGLWQIEGLPFRGGAKQCRDEKVDAAEVREKATFMRECWKDEVYNEEENALLERVRQKFEGSLKEGKGWKQLKSPGVFVKMESTFEEGGSTAIVWRAVTIVDAVIEDCAARELARMTRESMKDHYDFGGLDREVVKLTNHSDLYYVVLDFGVTSFALREWLTKVVWKMVDENTMVVGFEDIEDDSFPIGAGKKYVRASSGAFWKYERLPEVNGIPQTRVTYCQQADPQGFIPKFVVNSKIVETLGFLSTTRKKFDKSLEIDAGRRAEIVTKIKREEEAWGAEALAQFKALFEERQGWERPSRSFGLADSKVQANTIGGKGWGITSMKVQAEMEEHSFGTSAAANMEISRDVERALEEDEEGATGSKKIVKRRQQLASSHSVYHHDRSFRLVPLKEYKEADGGALGHNLLWMAPSGKKRVERLAEVLKESRALRELCWRHLWMKAMMAAALEGSLNRNKAVSTKMVCVCEGEGAQIGRNLVPSFMTEQLAEVGVNEWRVQNRVVKELMKEEIWFEPMAVVLGKGIVKSAAWGLVARVIVGAVLSMTELVTDLFVLWQYWKGVQKILKFRNASLASLTTSLVLQLILVVGQNRKKGVRRTLKEMAYVITGMKPAVDAYGVASGAEKEKDTELDPMLEMTFSKGIEMFSESIPGIIIQTSAIISYLNSGVTVLMTPYLSQAVSVLTTGYVVYFIGGDMMFYLVMKAVRGDFRY</sequence>
<dbReference type="Gene3D" id="3.30.530.20">
    <property type="match status" value="1"/>
</dbReference>
<dbReference type="SUPFAM" id="SSF55961">
    <property type="entry name" value="Bet v1-like"/>
    <property type="match status" value="1"/>
</dbReference>
<keyword evidence="2" id="KW-0732">Signal</keyword>
<gene>
    <name evidence="3" type="ORF">TL16_g01738</name>
</gene>
<accession>A0A9W7DSL4</accession>
<dbReference type="EMBL" id="BLQM01000040">
    <property type="protein sequence ID" value="GMH54754.1"/>
    <property type="molecule type" value="Genomic_DNA"/>
</dbReference>
<feature type="chain" id="PRO_5040956967" evidence="2">
    <location>
        <begin position="25"/>
        <end position="997"/>
    </location>
</feature>
<comment type="caution">
    <text evidence="3">The sequence shown here is derived from an EMBL/GenBank/DDBJ whole genome shotgun (WGS) entry which is preliminary data.</text>
</comment>
<dbReference type="Proteomes" id="UP001162640">
    <property type="component" value="Unassembled WGS sequence"/>
</dbReference>
<proteinExistence type="predicted"/>
<evidence type="ECO:0000256" key="1">
    <source>
        <dbReference type="SAM" id="Phobius"/>
    </source>
</evidence>
<name>A0A9W7DSL4_9STRA</name>
<reference evidence="4" key="1">
    <citation type="journal article" date="2023" name="Commun. Biol.">
        <title>Genome analysis of Parmales, the sister group of diatoms, reveals the evolutionary specialization of diatoms from phago-mixotrophs to photoautotrophs.</title>
        <authorList>
            <person name="Ban H."/>
            <person name="Sato S."/>
            <person name="Yoshikawa S."/>
            <person name="Yamada K."/>
            <person name="Nakamura Y."/>
            <person name="Ichinomiya M."/>
            <person name="Sato N."/>
            <person name="Blanc-Mathieu R."/>
            <person name="Endo H."/>
            <person name="Kuwata A."/>
            <person name="Ogata H."/>
        </authorList>
    </citation>
    <scope>NUCLEOTIDE SEQUENCE [LARGE SCALE GENOMIC DNA]</scope>
</reference>
<evidence type="ECO:0000313" key="3">
    <source>
        <dbReference type="EMBL" id="GMH54754.1"/>
    </source>
</evidence>
<keyword evidence="1" id="KW-0472">Membrane</keyword>
<dbReference type="InterPro" id="IPR023393">
    <property type="entry name" value="START-like_dom_sf"/>
</dbReference>
<evidence type="ECO:0000313" key="4">
    <source>
        <dbReference type="Proteomes" id="UP001162640"/>
    </source>
</evidence>
<evidence type="ECO:0000256" key="2">
    <source>
        <dbReference type="SAM" id="SignalP"/>
    </source>
</evidence>
<feature type="transmembrane region" description="Helical" evidence="1">
    <location>
        <begin position="965"/>
        <end position="987"/>
    </location>
</feature>